<dbReference type="RefSeq" id="WP_284245990.1">
    <property type="nucleotide sequence ID" value="NZ_BSST01000001.1"/>
</dbReference>
<dbReference type="Gene3D" id="3.10.640.10">
    <property type="entry name" value="Restriction endonuclease-like alpha-beta roll domain"/>
    <property type="match status" value="1"/>
</dbReference>
<accession>A0ABQ6GXH0</accession>
<organism evidence="1 2">
    <name type="scientific">Thalassotalea insulae</name>
    <dbReference type="NCBI Taxonomy" id="2056778"/>
    <lineage>
        <taxon>Bacteria</taxon>
        <taxon>Pseudomonadati</taxon>
        <taxon>Pseudomonadota</taxon>
        <taxon>Gammaproteobacteria</taxon>
        <taxon>Alteromonadales</taxon>
        <taxon>Colwelliaceae</taxon>
        <taxon>Thalassotalea</taxon>
    </lineage>
</organism>
<evidence type="ECO:0008006" key="3">
    <source>
        <dbReference type="Google" id="ProtNLM"/>
    </source>
</evidence>
<sequence length="181" mass="21161">MALKSIIYKATIHLSDMDRGYYDTLNLTLAQHPSETDLRLMTRLMAFVLNASDSLTFGKGVSDEDEAVLWQINYSEEVELWIELGQPDEKRIKKACNKAQKVILYGYQSAFDVWWQQNQNKLNQYPNLQIERFDYDALAEFAEMLTRTMEIQVSIQDRQLWLTVGEQSLSIERECLQHLSQ</sequence>
<proteinExistence type="predicted"/>
<dbReference type="SUPFAM" id="SSF52980">
    <property type="entry name" value="Restriction endonuclease-like"/>
    <property type="match status" value="1"/>
</dbReference>
<evidence type="ECO:0000313" key="1">
    <source>
        <dbReference type="EMBL" id="GLX80032.1"/>
    </source>
</evidence>
<dbReference type="Proteomes" id="UP001157186">
    <property type="component" value="Unassembled WGS sequence"/>
</dbReference>
<gene>
    <name evidence="1" type="ORF">tinsulaeT_33720</name>
</gene>
<evidence type="ECO:0000313" key="2">
    <source>
        <dbReference type="Proteomes" id="UP001157186"/>
    </source>
</evidence>
<protein>
    <recommendedName>
        <fullName evidence="3">YaeQ family protein</fullName>
    </recommendedName>
</protein>
<keyword evidence="2" id="KW-1185">Reference proteome</keyword>
<dbReference type="Pfam" id="PF07152">
    <property type="entry name" value="YaeQ"/>
    <property type="match status" value="1"/>
</dbReference>
<reference evidence="1 2" key="1">
    <citation type="submission" date="2023-03" db="EMBL/GenBank/DDBJ databases">
        <title>Draft genome sequence of Thalassotalea insulae KCTC 62186T.</title>
        <authorList>
            <person name="Sawabe T."/>
        </authorList>
    </citation>
    <scope>NUCLEOTIDE SEQUENCE [LARGE SCALE GENOMIC DNA]</scope>
    <source>
        <strain evidence="1 2">KCTC 62186</strain>
    </source>
</reference>
<dbReference type="InterPro" id="IPR009822">
    <property type="entry name" value="YaeQ"/>
</dbReference>
<dbReference type="InterPro" id="IPR038590">
    <property type="entry name" value="YaeQ_sf"/>
</dbReference>
<dbReference type="InterPro" id="IPR011335">
    <property type="entry name" value="Restrct_endonuc-II-like"/>
</dbReference>
<dbReference type="PANTHER" id="PTHR38784">
    <property type="entry name" value="SUCROSE PHOSPHORYLASE"/>
    <property type="match status" value="1"/>
</dbReference>
<dbReference type="SMART" id="SM01322">
    <property type="entry name" value="YaeQ"/>
    <property type="match status" value="1"/>
</dbReference>
<comment type="caution">
    <text evidence="1">The sequence shown here is derived from an EMBL/GenBank/DDBJ whole genome shotgun (WGS) entry which is preliminary data.</text>
</comment>
<dbReference type="EMBL" id="BSST01000001">
    <property type="protein sequence ID" value="GLX80032.1"/>
    <property type="molecule type" value="Genomic_DNA"/>
</dbReference>
<dbReference type="PANTHER" id="PTHR38784:SF1">
    <property type="entry name" value="SUCROSE PHOSPHORYLASE"/>
    <property type="match status" value="1"/>
</dbReference>
<dbReference type="PIRSF" id="PIRSF011484">
    <property type="entry name" value="YaeQ"/>
    <property type="match status" value="1"/>
</dbReference>
<name>A0ABQ6GXH0_9GAMM</name>